<accession>A0A158IML5</accession>
<proteinExistence type="predicted"/>
<dbReference type="EMBL" id="FCOL02000012">
    <property type="protein sequence ID" value="SAL57806.1"/>
    <property type="molecule type" value="Genomic_DNA"/>
</dbReference>
<keyword evidence="3" id="KW-1185">Reference proteome</keyword>
<sequence length="37" mass="3916">MQTLWRLFVVIAALVAIVAVGAGLLSIVAKLFIHAPL</sequence>
<name>A0A158IML5_9BURK</name>
<keyword evidence="1" id="KW-1133">Transmembrane helix</keyword>
<dbReference type="AlphaFoldDB" id="A0A158IML5"/>
<gene>
    <name evidence="2" type="ORF">AWB67_02677</name>
</gene>
<organism evidence="2 3">
    <name type="scientific">Caballeronia terrestris</name>
    <dbReference type="NCBI Taxonomy" id="1226301"/>
    <lineage>
        <taxon>Bacteria</taxon>
        <taxon>Pseudomonadati</taxon>
        <taxon>Pseudomonadota</taxon>
        <taxon>Betaproteobacteria</taxon>
        <taxon>Burkholderiales</taxon>
        <taxon>Burkholderiaceae</taxon>
        <taxon>Caballeronia</taxon>
    </lineage>
</organism>
<keyword evidence="1" id="KW-0812">Transmembrane</keyword>
<evidence type="ECO:0000313" key="3">
    <source>
        <dbReference type="Proteomes" id="UP000054925"/>
    </source>
</evidence>
<evidence type="ECO:0000256" key="1">
    <source>
        <dbReference type="SAM" id="Phobius"/>
    </source>
</evidence>
<comment type="caution">
    <text evidence="2">The sequence shown here is derived from an EMBL/GenBank/DDBJ whole genome shotgun (WGS) entry which is preliminary data.</text>
</comment>
<dbReference type="Proteomes" id="UP000054925">
    <property type="component" value="Unassembled WGS sequence"/>
</dbReference>
<keyword evidence="1" id="KW-0472">Membrane</keyword>
<reference evidence="2" key="1">
    <citation type="submission" date="2016-01" db="EMBL/GenBank/DDBJ databases">
        <authorList>
            <person name="Peeters C."/>
        </authorList>
    </citation>
    <scope>NUCLEOTIDE SEQUENCE [LARGE SCALE GENOMIC DNA]</scope>
    <source>
        <strain evidence="2">LMG 22937</strain>
    </source>
</reference>
<protein>
    <submittedName>
        <fullName evidence="2">Uncharacterized protein</fullName>
    </submittedName>
</protein>
<evidence type="ECO:0000313" key="2">
    <source>
        <dbReference type="EMBL" id="SAL57806.1"/>
    </source>
</evidence>
<feature type="transmembrane region" description="Helical" evidence="1">
    <location>
        <begin position="7"/>
        <end position="33"/>
    </location>
</feature>